<sequence>MSNSTATARNIRPWTLRGVTPAVGPADLVVSSVMPAFIKNAVRSACDAPEATTLVDMASVSPGRRIMMLEAYVMDGPASGQKQGNKIDQAVREEQRAREWLAFLRSPI</sequence>
<organism evidence="1 2">
    <name type="scientific">Capronia epimyces CBS 606.96</name>
    <dbReference type="NCBI Taxonomy" id="1182542"/>
    <lineage>
        <taxon>Eukaryota</taxon>
        <taxon>Fungi</taxon>
        <taxon>Dikarya</taxon>
        <taxon>Ascomycota</taxon>
        <taxon>Pezizomycotina</taxon>
        <taxon>Eurotiomycetes</taxon>
        <taxon>Chaetothyriomycetidae</taxon>
        <taxon>Chaetothyriales</taxon>
        <taxon>Herpotrichiellaceae</taxon>
        <taxon>Capronia</taxon>
    </lineage>
</organism>
<gene>
    <name evidence="1" type="ORF">A1O3_00538</name>
</gene>
<dbReference type="RefSeq" id="XP_007728878.1">
    <property type="nucleotide sequence ID" value="XM_007730688.1"/>
</dbReference>
<dbReference type="Proteomes" id="UP000019478">
    <property type="component" value="Unassembled WGS sequence"/>
</dbReference>
<protein>
    <submittedName>
        <fullName evidence="1">Uncharacterized protein</fullName>
    </submittedName>
</protein>
<reference evidence="1 2" key="1">
    <citation type="submission" date="2013-03" db="EMBL/GenBank/DDBJ databases">
        <title>The Genome Sequence of Capronia epimyces CBS 606.96.</title>
        <authorList>
            <consortium name="The Broad Institute Genomics Platform"/>
            <person name="Cuomo C."/>
            <person name="de Hoog S."/>
            <person name="Gorbushina A."/>
            <person name="Walker B."/>
            <person name="Young S.K."/>
            <person name="Zeng Q."/>
            <person name="Gargeya S."/>
            <person name="Fitzgerald M."/>
            <person name="Haas B."/>
            <person name="Abouelleil A."/>
            <person name="Allen A.W."/>
            <person name="Alvarado L."/>
            <person name="Arachchi H.M."/>
            <person name="Berlin A.M."/>
            <person name="Chapman S.B."/>
            <person name="Gainer-Dewar J."/>
            <person name="Goldberg J."/>
            <person name="Griggs A."/>
            <person name="Gujja S."/>
            <person name="Hansen M."/>
            <person name="Howarth C."/>
            <person name="Imamovic A."/>
            <person name="Ireland A."/>
            <person name="Larimer J."/>
            <person name="McCowan C."/>
            <person name="Murphy C."/>
            <person name="Pearson M."/>
            <person name="Poon T.W."/>
            <person name="Priest M."/>
            <person name="Roberts A."/>
            <person name="Saif S."/>
            <person name="Shea T."/>
            <person name="Sisk P."/>
            <person name="Sykes S."/>
            <person name="Wortman J."/>
            <person name="Nusbaum C."/>
            <person name="Birren B."/>
        </authorList>
    </citation>
    <scope>NUCLEOTIDE SEQUENCE [LARGE SCALE GENOMIC DNA]</scope>
    <source>
        <strain evidence="1 2">CBS 606.96</strain>
    </source>
</reference>
<name>W9YHH3_9EURO</name>
<keyword evidence="2" id="KW-1185">Reference proteome</keyword>
<evidence type="ECO:0000313" key="1">
    <source>
        <dbReference type="EMBL" id="EXJ91988.1"/>
    </source>
</evidence>
<dbReference type="AlphaFoldDB" id="W9YHH3"/>
<evidence type="ECO:0000313" key="2">
    <source>
        <dbReference type="Proteomes" id="UP000019478"/>
    </source>
</evidence>
<dbReference type="EMBL" id="AMGY01000001">
    <property type="protein sequence ID" value="EXJ91988.1"/>
    <property type="molecule type" value="Genomic_DNA"/>
</dbReference>
<accession>W9YHH3</accession>
<dbReference type="HOGENOM" id="CLU_2196617_0_0_1"/>
<comment type="caution">
    <text evidence="1">The sequence shown here is derived from an EMBL/GenBank/DDBJ whole genome shotgun (WGS) entry which is preliminary data.</text>
</comment>
<dbReference type="GeneID" id="19164678"/>
<proteinExistence type="predicted"/>